<evidence type="ECO:0000313" key="3">
    <source>
        <dbReference type="Proteomes" id="UP001153269"/>
    </source>
</evidence>
<feature type="region of interest" description="Disordered" evidence="1">
    <location>
        <begin position="18"/>
        <end position="40"/>
    </location>
</feature>
<sequence length="133" mass="15241">MGPQGDDCARLSVCRTGRPEEHRTVKKKTQETDRRVERRRVERQTVERQTVTVLTLWRLLPPAPPFVSGREQDDTCGYDKLIILNGSRSPSSKRARCKGSQQPLPILRHDSSTHNRARGPTLLVPDLLDYSRR</sequence>
<keyword evidence="3" id="KW-1185">Reference proteome</keyword>
<organism evidence="2 3">
    <name type="scientific">Pleuronectes platessa</name>
    <name type="common">European plaice</name>
    <dbReference type="NCBI Taxonomy" id="8262"/>
    <lineage>
        <taxon>Eukaryota</taxon>
        <taxon>Metazoa</taxon>
        <taxon>Chordata</taxon>
        <taxon>Craniata</taxon>
        <taxon>Vertebrata</taxon>
        <taxon>Euteleostomi</taxon>
        <taxon>Actinopterygii</taxon>
        <taxon>Neopterygii</taxon>
        <taxon>Teleostei</taxon>
        <taxon>Neoteleostei</taxon>
        <taxon>Acanthomorphata</taxon>
        <taxon>Carangaria</taxon>
        <taxon>Pleuronectiformes</taxon>
        <taxon>Pleuronectoidei</taxon>
        <taxon>Pleuronectidae</taxon>
        <taxon>Pleuronectes</taxon>
    </lineage>
</organism>
<protein>
    <submittedName>
        <fullName evidence="2">Uncharacterized protein</fullName>
    </submittedName>
</protein>
<dbReference type="EMBL" id="CADEAL010001950">
    <property type="protein sequence ID" value="CAB1436871.1"/>
    <property type="molecule type" value="Genomic_DNA"/>
</dbReference>
<gene>
    <name evidence="2" type="ORF">PLEPLA_LOCUS24904</name>
</gene>
<comment type="caution">
    <text evidence="2">The sequence shown here is derived from an EMBL/GenBank/DDBJ whole genome shotgun (WGS) entry which is preliminary data.</text>
</comment>
<evidence type="ECO:0000313" key="2">
    <source>
        <dbReference type="EMBL" id="CAB1436871.1"/>
    </source>
</evidence>
<dbReference type="Proteomes" id="UP001153269">
    <property type="component" value="Unassembled WGS sequence"/>
</dbReference>
<accession>A0A9N7UU94</accession>
<name>A0A9N7UU94_PLEPL</name>
<feature type="region of interest" description="Disordered" evidence="1">
    <location>
        <begin position="88"/>
        <end position="120"/>
    </location>
</feature>
<reference evidence="2" key="1">
    <citation type="submission" date="2020-03" db="EMBL/GenBank/DDBJ databases">
        <authorList>
            <person name="Weist P."/>
        </authorList>
    </citation>
    <scope>NUCLEOTIDE SEQUENCE</scope>
</reference>
<proteinExistence type="predicted"/>
<evidence type="ECO:0000256" key="1">
    <source>
        <dbReference type="SAM" id="MobiDB-lite"/>
    </source>
</evidence>
<dbReference type="AlphaFoldDB" id="A0A9N7UU94"/>